<keyword evidence="2" id="KW-1185">Reference proteome</keyword>
<accession>A0A5N6MWH3</accession>
<dbReference type="Proteomes" id="UP000326396">
    <property type="component" value="Linkage Group LG4"/>
</dbReference>
<evidence type="ECO:0008006" key="3">
    <source>
        <dbReference type="Google" id="ProtNLM"/>
    </source>
</evidence>
<dbReference type="AlphaFoldDB" id="A0A5N6MWH3"/>
<dbReference type="EMBL" id="SZYD01000014">
    <property type="protein sequence ID" value="KAD4178793.1"/>
    <property type="molecule type" value="Genomic_DNA"/>
</dbReference>
<proteinExistence type="predicted"/>
<organism evidence="1 2">
    <name type="scientific">Mikania micrantha</name>
    <name type="common">bitter vine</name>
    <dbReference type="NCBI Taxonomy" id="192012"/>
    <lineage>
        <taxon>Eukaryota</taxon>
        <taxon>Viridiplantae</taxon>
        <taxon>Streptophyta</taxon>
        <taxon>Embryophyta</taxon>
        <taxon>Tracheophyta</taxon>
        <taxon>Spermatophyta</taxon>
        <taxon>Magnoliopsida</taxon>
        <taxon>eudicotyledons</taxon>
        <taxon>Gunneridae</taxon>
        <taxon>Pentapetalae</taxon>
        <taxon>asterids</taxon>
        <taxon>campanulids</taxon>
        <taxon>Asterales</taxon>
        <taxon>Asteraceae</taxon>
        <taxon>Asteroideae</taxon>
        <taxon>Heliantheae alliance</taxon>
        <taxon>Eupatorieae</taxon>
        <taxon>Mikania</taxon>
    </lineage>
</organism>
<name>A0A5N6MWH3_9ASTR</name>
<sequence>MSRFPGAVKKVQLLEFSGFNPQGWIQTANLYFDFNHTSDELHLTLVQFRMVGTTHHWFKVINQIWESITWPEFQSELLQRFSGFEIPNPYEQSDSIHDSVIDLVAGRDVEDTSDFGGFVDSVSGNISLSRFYYANGSGVVLNKGLSGVGQPQPNNEEIDIGETAYQSVDVKQYPVPSNSVV</sequence>
<evidence type="ECO:0000313" key="2">
    <source>
        <dbReference type="Proteomes" id="UP000326396"/>
    </source>
</evidence>
<reference evidence="1 2" key="1">
    <citation type="submission" date="2019-05" db="EMBL/GenBank/DDBJ databases">
        <title>Mikania micrantha, genome provides insights into the molecular mechanism of rapid growth.</title>
        <authorList>
            <person name="Liu B."/>
        </authorList>
    </citation>
    <scope>NUCLEOTIDE SEQUENCE [LARGE SCALE GENOMIC DNA]</scope>
    <source>
        <strain evidence="1">NLD-2019</strain>
        <tissue evidence="1">Leaf</tissue>
    </source>
</reference>
<protein>
    <recommendedName>
        <fullName evidence="3">Retrotransposon gag domain-containing protein</fullName>
    </recommendedName>
</protein>
<evidence type="ECO:0000313" key="1">
    <source>
        <dbReference type="EMBL" id="KAD4178793.1"/>
    </source>
</evidence>
<gene>
    <name evidence="1" type="ORF">E3N88_27384</name>
</gene>
<comment type="caution">
    <text evidence="1">The sequence shown here is derived from an EMBL/GenBank/DDBJ whole genome shotgun (WGS) entry which is preliminary data.</text>
</comment>
<dbReference type="OrthoDB" id="1751726at2759"/>